<sequence length="267" mass="29906">MRSPACSPQTSRQARLASSPVLLRSPLGPRAEALRSRKQGRTSNLFNDYNGLLNSQLGETQWAINMGLAETQTQSPFSPGTLKLEEIDSDDQEPGLPRNWKSLYIFSPSPDRKRLEHFKLYAPKDEPLSGSRTVNLDEDSKLHIVKAEPLSDSCTANLDSKPLSSSRNAHLNENSELEVKPLPLSPTANSDKVKDEGTMELTHIEREIIYQVRNAVRSEWVQATDAIDLIRMELDNRERYIGILEATLVEAGIPLPQECPVESQQVY</sequence>
<gene>
    <name evidence="1" type="ORF">K435DRAFT_785810</name>
</gene>
<organism evidence="1 2">
    <name type="scientific">Dendrothele bispora (strain CBS 962.96)</name>
    <dbReference type="NCBI Taxonomy" id="1314807"/>
    <lineage>
        <taxon>Eukaryota</taxon>
        <taxon>Fungi</taxon>
        <taxon>Dikarya</taxon>
        <taxon>Basidiomycota</taxon>
        <taxon>Agaricomycotina</taxon>
        <taxon>Agaricomycetes</taxon>
        <taxon>Agaricomycetidae</taxon>
        <taxon>Agaricales</taxon>
        <taxon>Agaricales incertae sedis</taxon>
        <taxon>Dendrothele</taxon>
    </lineage>
</organism>
<protein>
    <submittedName>
        <fullName evidence="1">Uncharacterized protein</fullName>
    </submittedName>
</protein>
<keyword evidence="2" id="KW-1185">Reference proteome</keyword>
<dbReference type="Proteomes" id="UP000297245">
    <property type="component" value="Unassembled WGS sequence"/>
</dbReference>
<proteinExistence type="predicted"/>
<reference evidence="1 2" key="1">
    <citation type="journal article" date="2019" name="Nat. Ecol. Evol.">
        <title>Megaphylogeny resolves global patterns of mushroom evolution.</title>
        <authorList>
            <person name="Varga T."/>
            <person name="Krizsan K."/>
            <person name="Foldi C."/>
            <person name="Dima B."/>
            <person name="Sanchez-Garcia M."/>
            <person name="Sanchez-Ramirez S."/>
            <person name="Szollosi G.J."/>
            <person name="Szarkandi J.G."/>
            <person name="Papp V."/>
            <person name="Albert L."/>
            <person name="Andreopoulos W."/>
            <person name="Angelini C."/>
            <person name="Antonin V."/>
            <person name="Barry K.W."/>
            <person name="Bougher N.L."/>
            <person name="Buchanan P."/>
            <person name="Buyck B."/>
            <person name="Bense V."/>
            <person name="Catcheside P."/>
            <person name="Chovatia M."/>
            <person name="Cooper J."/>
            <person name="Damon W."/>
            <person name="Desjardin D."/>
            <person name="Finy P."/>
            <person name="Geml J."/>
            <person name="Haridas S."/>
            <person name="Hughes K."/>
            <person name="Justo A."/>
            <person name="Karasinski D."/>
            <person name="Kautmanova I."/>
            <person name="Kiss B."/>
            <person name="Kocsube S."/>
            <person name="Kotiranta H."/>
            <person name="LaButti K.M."/>
            <person name="Lechner B.E."/>
            <person name="Liimatainen K."/>
            <person name="Lipzen A."/>
            <person name="Lukacs Z."/>
            <person name="Mihaltcheva S."/>
            <person name="Morgado L.N."/>
            <person name="Niskanen T."/>
            <person name="Noordeloos M.E."/>
            <person name="Ohm R.A."/>
            <person name="Ortiz-Santana B."/>
            <person name="Ovrebo C."/>
            <person name="Racz N."/>
            <person name="Riley R."/>
            <person name="Savchenko A."/>
            <person name="Shiryaev A."/>
            <person name="Soop K."/>
            <person name="Spirin V."/>
            <person name="Szebenyi C."/>
            <person name="Tomsovsky M."/>
            <person name="Tulloss R.E."/>
            <person name="Uehling J."/>
            <person name="Grigoriev I.V."/>
            <person name="Vagvolgyi C."/>
            <person name="Papp T."/>
            <person name="Martin F.M."/>
            <person name="Miettinen O."/>
            <person name="Hibbett D.S."/>
            <person name="Nagy L.G."/>
        </authorList>
    </citation>
    <scope>NUCLEOTIDE SEQUENCE [LARGE SCALE GENOMIC DNA]</scope>
    <source>
        <strain evidence="1 2">CBS 962.96</strain>
    </source>
</reference>
<name>A0A4S8KUE7_DENBC</name>
<dbReference type="AlphaFoldDB" id="A0A4S8KUE7"/>
<accession>A0A4S8KUE7</accession>
<dbReference type="EMBL" id="ML180017">
    <property type="protein sequence ID" value="THU79507.1"/>
    <property type="molecule type" value="Genomic_DNA"/>
</dbReference>
<evidence type="ECO:0000313" key="1">
    <source>
        <dbReference type="EMBL" id="THU79507.1"/>
    </source>
</evidence>
<evidence type="ECO:0000313" key="2">
    <source>
        <dbReference type="Proteomes" id="UP000297245"/>
    </source>
</evidence>
<dbReference type="OrthoDB" id="10648801at2759"/>